<dbReference type="EMBL" id="JARKIE010000067">
    <property type="protein sequence ID" value="KAJ7690146.1"/>
    <property type="molecule type" value="Genomic_DNA"/>
</dbReference>
<organism evidence="2 3">
    <name type="scientific">Mycena rosella</name>
    <name type="common">Pink bonnet</name>
    <name type="synonym">Agaricus rosellus</name>
    <dbReference type="NCBI Taxonomy" id="1033263"/>
    <lineage>
        <taxon>Eukaryota</taxon>
        <taxon>Fungi</taxon>
        <taxon>Dikarya</taxon>
        <taxon>Basidiomycota</taxon>
        <taxon>Agaricomycotina</taxon>
        <taxon>Agaricomycetes</taxon>
        <taxon>Agaricomycetidae</taxon>
        <taxon>Agaricales</taxon>
        <taxon>Marasmiineae</taxon>
        <taxon>Mycenaceae</taxon>
        <taxon>Mycena</taxon>
    </lineage>
</organism>
<gene>
    <name evidence="2" type="ORF">B0H17DRAFT_1134619</name>
</gene>
<keyword evidence="3" id="KW-1185">Reference proteome</keyword>
<feature type="compositionally biased region" description="Gly residues" evidence="1">
    <location>
        <begin position="80"/>
        <end position="90"/>
    </location>
</feature>
<accession>A0AAD7DFK8</accession>
<feature type="region of interest" description="Disordered" evidence="1">
    <location>
        <begin position="77"/>
        <end position="97"/>
    </location>
</feature>
<sequence>MLCRIPNISVVEYCGGASEVVEANIFLSSEQTHYLGLKAQIVCEDVNGGGWRVTEAAEAAEVEEISIPDPLNQAYQIMEGDGGGGGGGGASQALAPTSDDRNLTRVELYVKI</sequence>
<evidence type="ECO:0000313" key="3">
    <source>
        <dbReference type="Proteomes" id="UP001221757"/>
    </source>
</evidence>
<reference evidence="2" key="1">
    <citation type="submission" date="2023-03" db="EMBL/GenBank/DDBJ databases">
        <title>Massive genome expansion in bonnet fungi (Mycena s.s.) driven by repeated elements and novel gene families across ecological guilds.</title>
        <authorList>
            <consortium name="Lawrence Berkeley National Laboratory"/>
            <person name="Harder C.B."/>
            <person name="Miyauchi S."/>
            <person name="Viragh M."/>
            <person name="Kuo A."/>
            <person name="Thoen E."/>
            <person name="Andreopoulos B."/>
            <person name="Lu D."/>
            <person name="Skrede I."/>
            <person name="Drula E."/>
            <person name="Henrissat B."/>
            <person name="Morin E."/>
            <person name="Kohler A."/>
            <person name="Barry K."/>
            <person name="LaButti K."/>
            <person name="Morin E."/>
            <person name="Salamov A."/>
            <person name="Lipzen A."/>
            <person name="Mereny Z."/>
            <person name="Hegedus B."/>
            <person name="Baldrian P."/>
            <person name="Stursova M."/>
            <person name="Weitz H."/>
            <person name="Taylor A."/>
            <person name="Grigoriev I.V."/>
            <person name="Nagy L.G."/>
            <person name="Martin F."/>
            <person name="Kauserud H."/>
        </authorList>
    </citation>
    <scope>NUCLEOTIDE SEQUENCE</scope>
    <source>
        <strain evidence="2">CBHHK067</strain>
    </source>
</reference>
<evidence type="ECO:0000256" key="1">
    <source>
        <dbReference type="SAM" id="MobiDB-lite"/>
    </source>
</evidence>
<dbReference type="AlphaFoldDB" id="A0AAD7DFK8"/>
<dbReference type="Proteomes" id="UP001221757">
    <property type="component" value="Unassembled WGS sequence"/>
</dbReference>
<name>A0AAD7DFK8_MYCRO</name>
<proteinExistence type="predicted"/>
<comment type="caution">
    <text evidence="2">The sequence shown here is derived from an EMBL/GenBank/DDBJ whole genome shotgun (WGS) entry which is preliminary data.</text>
</comment>
<protein>
    <submittedName>
        <fullName evidence="2">Uncharacterized protein</fullName>
    </submittedName>
</protein>
<evidence type="ECO:0000313" key="2">
    <source>
        <dbReference type="EMBL" id="KAJ7690146.1"/>
    </source>
</evidence>